<dbReference type="Proteomes" id="UP000553632">
    <property type="component" value="Unassembled WGS sequence"/>
</dbReference>
<dbReference type="PANTHER" id="PTHR35871">
    <property type="entry name" value="EXPRESSED PROTEIN"/>
    <property type="match status" value="1"/>
</dbReference>
<dbReference type="EMBL" id="JABANO010016615">
    <property type="protein sequence ID" value="KAF4734871.1"/>
    <property type="molecule type" value="Genomic_DNA"/>
</dbReference>
<gene>
    <name evidence="1" type="ORF">FOZ63_010354</name>
</gene>
<reference evidence="1 2" key="1">
    <citation type="submission" date="2020-04" db="EMBL/GenBank/DDBJ databases">
        <title>Perkinsus olseni comparative genomics.</title>
        <authorList>
            <person name="Bogema D.R."/>
        </authorList>
    </citation>
    <scope>NUCLEOTIDE SEQUENCE [LARGE SCALE GENOMIC DNA]</scope>
    <source>
        <strain evidence="1 2">ATCC PRA-207</strain>
    </source>
</reference>
<name>A0A7J6SPU6_PEROL</name>
<feature type="non-terminal residue" evidence="1">
    <location>
        <position position="1"/>
    </location>
</feature>
<evidence type="ECO:0000313" key="1">
    <source>
        <dbReference type="EMBL" id="KAF4734871.1"/>
    </source>
</evidence>
<accession>A0A7J6SPU6</accession>
<dbReference type="AlphaFoldDB" id="A0A7J6SPU6"/>
<comment type="caution">
    <text evidence="1">The sequence shown here is derived from an EMBL/GenBank/DDBJ whole genome shotgun (WGS) entry which is preliminary data.</text>
</comment>
<protein>
    <submittedName>
        <fullName evidence="1">Uncharacterized protein</fullName>
    </submittedName>
</protein>
<keyword evidence="2" id="KW-1185">Reference proteome</keyword>
<sequence length="398" mass="44948">LCLGEDDGYSERTVSRWLEALDFKLVQVKKTLYVDGHERPDVVADRARLAKQLDELKPLILTVDDETLEVKPNPQASFILVSQDEKIHHSNDQQKRYWSDGTNTVLPKKSQGRTIMTSDFLSEVFGFIKFSDHDSHSPGKRVGSLLDVSRDGYYNSDRCLEDFNECSRAVTELSLGKLHCVYLTDRSPIHYKFAEDALNVRKMNVKPGGKQPKMRNGWFWKAGKRQTQTMVYPDDHPEYPGQAKGLRQVCVERFGEATINGKRHEEMAAMLSDCADFKSQPTLLEDQALARGDRVIFGVKFHPELAPIEAAYRSIGRALQVANSAGSSAGFKARVQQCQDPPDLTLSLVRKHFRSAREYLKLYVEGKTLAEIEQLRKVKRKHRGPAPALSQAGEASQP</sequence>
<feature type="non-terminal residue" evidence="1">
    <location>
        <position position="398"/>
    </location>
</feature>
<proteinExistence type="predicted"/>
<dbReference type="PANTHER" id="PTHR35871:SF1">
    <property type="entry name" value="CXC1-LIKE CYSTEINE CLUSTER ASSOCIATED WITH KDZ TRANSPOSASES DOMAIN-CONTAINING PROTEIN"/>
    <property type="match status" value="1"/>
</dbReference>
<organism evidence="1 2">
    <name type="scientific">Perkinsus olseni</name>
    <name type="common">Perkinsus atlanticus</name>
    <dbReference type="NCBI Taxonomy" id="32597"/>
    <lineage>
        <taxon>Eukaryota</taxon>
        <taxon>Sar</taxon>
        <taxon>Alveolata</taxon>
        <taxon>Perkinsozoa</taxon>
        <taxon>Perkinsea</taxon>
        <taxon>Perkinsida</taxon>
        <taxon>Perkinsidae</taxon>
        <taxon>Perkinsus</taxon>
    </lineage>
</organism>
<evidence type="ECO:0000313" key="2">
    <source>
        <dbReference type="Proteomes" id="UP000553632"/>
    </source>
</evidence>